<keyword evidence="10" id="KW-1185">Reference proteome</keyword>
<feature type="domain" description="Methyl-accepting transducer" evidence="7">
    <location>
        <begin position="292"/>
        <end position="521"/>
    </location>
</feature>
<organism evidence="9 10">
    <name type="scientific">Paracidovorax wautersii</name>
    <dbReference type="NCBI Taxonomy" id="1177982"/>
    <lineage>
        <taxon>Bacteria</taxon>
        <taxon>Pseudomonadati</taxon>
        <taxon>Pseudomonadota</taxon>
        <taxon>Betaproteobacteria</taxon>
        <taxon>Burkholderiales</taxon>
        <taxon>Comamonadaceae</taxon>
        <taxon>Paracidovorax</taxon>
    </lineage>
</organism>
<keyword evidence="4" id="KW-0807">Transducer</keyword>
<dbReference type="GO" id="GO:0006935">
    <property type="term" value="P:chemotaxis"/>
    <property type="evidence" value="ECO:0007669"/>
    <property type="project" value="TreeGrafter"/>
</dbReference>
<dbReference type="InterPro" id="IPR051310">
    <property type="entry name" value="MCP_chemotaxis"/>
</dbReference>
<reference evidence="10" key="1">
    <citation type="submission" date="2016-10" db="EMBL/GenBank/DDBJ databases">
        <authorList>
            <person name="Varghese N."/>
            <person name="Submissions S."/>
        </authorList>
    </citation>
    <scope>NUCLEOTIDE SEQUENCE [LARGE SCALE GENOMIC DNA]</scope>
    <source>
        <strain evidence="10">DSM 27981</strain>
    </source>
</reference>
<keyword evidence="6" id="KW-0472">Membrane</keyword>
<feature type="domain" description="HAMP" evidence="8">
    <location>
        <begin position="235"/>
        <end position="287"/>
    </location>
</feature>
<dbReference type="GO" id="GO:0007165">
    <property type="term" value="P:signal transduction"/>
    <property type="evidence" value="ECO:0007669"/>
    <property type="project" value="UniProtKB-KW"/>
</dbReference>
<sequence>MLQSMAAFPRKSYMSDSNRLRSFSISTRLWLGFGCMLVLVLSIALVGLWAQSSIQAQMQYITATSAAKTRLVNSLLDSVSAMGLHSRSAAMLAEMDPQRANEQIAATAKALDSYARDEARLQALLRDDGATAAEQQMFAETQALALKVKPEVIATGKAIADGDTVTATLGLMTRVAPLESAWRAQLGKMEQLQQTLNAAAVEAATATQERARLTSALLVALALALGGLIAWRATRSITQPIGRAVVVAERIARGDLTSQVEVRIHDETGRLLLAIAAMQDRLRALVGEISTTAGSILSASGEVASGNLDLSQRTEHTSRSLQQAASALGEVTHTVTQSAEASQQAHRMTTAASEAATRGGDVVAQVVHTMDTISTSSRRIGDIISVIDGIAFQTNILALNAAVEAARAGEQGRGFAVVASEVRALAGRSADAARQIKELILASGQQVDQGSTLVGHAGQTIRELVDSVRRVSDIMGEITASAQSQSQSVMQVSQAMGELDGMTQQNAALVEESSAAATSLKEQADRLMHAVGQFRLARDPAQDGEARLSLAPQPQPQPRPQFQPAMRLQPAAATRPQLSRR</sequence>
<feature type="transmembrane region" description="Helical" evidence="6">
    <location>
        <begin position="29"/>
        <end position="50"/>
    </location>
</feature>
<dbReference type="InterPro" id="IPR004089">
    <property type="entry name" value="MCPsignal_dom"/>
</dbReference>
<evidence type="ECO:0000259" key="7">
    <source>
        <dbReference type="PROSITE" id="PS50111"/>
    </source>
</evidence>
<dbReference type="Proteomes" id="UP000199119">
    <property type="component" value="Unassembled WGS sequence"/>
</dbReference>
<keyword evidence="6" id="KW-0812">Transmembrane</keyword>
<dbReference type="SMART" id="SM00283">
    <property type="entry name" value="MA"/>
    <property type="match status" value="1"/>
</dbReference>
<keyword evidence="6" id="KW-1133">Transmembrane helix</keyword>
<dbReference type="SUPFAM" id="SSF58104">
    <property type="entry name" value="Methyl-accepting chemotaxis protein (MCP) signaling domain"/>
    <property type="match status" value="1"/>
</dbReference>
<evidence type="ECO:0000313" key="10">
    <source>
        <dbReference type="Proteomes" id="UP000199119"/>
    </source>
</evidence>
<evidence type="ECO:0000256" key="6">
    <source>
        <dbReference type="SAM" id="Phobius"/>
    </source>
</evidence>
<dbReference type="PROSITE" id="PS50111">
    <property type="entry name" value="CHEMOTAXIS_TRANSDUC_2"/>
    <property type="match status" value="1"/>
</dbReference>
<evidence type="ECO:0000259" key="8">
    <source>
        <dbReference type="PROSITE" id="PS50885"/>
    </source>
</evidence>
<dbReference type="InterPro" id="IPR003660">
    <property type="entry name" value="HAMP_dom"/>
</dbReference>
<protein>
    <submittedName>
        <fullName evidence="9">Methyl-accepting chemotaxis protein</fullName>
    </submittedName>
</protein>
<evidence type="ECO:0000256" key="5">
    <source>
        <dbReference type="SAM" id="MobiDB-lite"/>
    </source>
</evidence>
<dbReference type="STRING" id="1177982.SAMN04489711_11734"/>
<comment type="subcellular location">
    <subcellularLocation>
        <location evidence="1">Membrane</location>
    </subcellularLocation>
</comment>
<dbReference type="Pfam" id="PF00015">
    <property type="entry name" value="MCPsignal"/>
    <property type="match status" value="1"/>
</dbReference>
<feature type="region of interest" description="Disordered" evidence="5">
    <location>
        <begin position="540"/>
        <end position="581"/>
    </location>
</feature>
<evidence type="ECO:0000256" key="1">
    <source>
        <dbReference type="ARBA" id="ARBA00004370"/>
    </source>
</evidence>
<dbReference type="PROSITE" id="PS50885">
    <property type="entry name" value="HAMP"/>
    <property type="match status" value="1"/>
</dbReference>
<dbReference type="Pfam" id="PF00672">
    <property type="entry name" value="HAMP"/>
    <property type="match status" value="1"/>
</dbReference>
<accession>A0A1I2GU81</accession>
<proteinExistence type="inferred from homology"/>
<gene>
    <name evidence="9" type="ORF">SAMN04489711_11734</name>
</gene>
<dbReference type="GO" id="GO:0004888">
    <property type="term" value="F:transmembrane signaling receptor activity"/>
    <property type="evidence" value="ECO:0007669"/>
    <property type="project" value="TreeGrafter"/>
</dbReference>
<name>A0A1I2GU81_9BURK</name>
<evidence type="ECO:0000256" key="3">
    <source>
        <dbReference type="ARBA" id="ARBA00029447"/>
    </source>
</evidence>
<dbReference type="FunFam" id="1.10.287.950:FF:000001">
    <property type="entry name" value="Methyl-accepting chemotaxis sensory transducer"/>
    <property type="match status" value="1"/>
</dbReference>
<dbReference type="AlphaFoldDB" id="A0A1I2GU81"/>
<dbReference type="CDD" id="cd06225">
    <property type="entry name" value="HAMP"/>
    <property type="match status" value="1"/>
</dbReference>
<evidence type="ECO:0000256" key="2">
    <source>
        <dbReference type="ARBA" id="ARBA00022481"/>
    </source>
</evidence>
<dbReference type="EMBL" id="FONX01000017">
    <property type="protein sequence ID" value="SFF21494.1"/>
    <property type="molecule type" value="Genomic_DNA"/>
</dbReference>
<dbReference type="Gene3D" id="1.10.287.950">
    <property type="entry name" value="Methyl-accepting chemotaxis protein"/>
    <property type="match status" value="1"/>
</dbReference>
<evidence type="ECO:0000256" key="4">
    <source>
        <dbReference type="PROSITE-ProRule" id="PRU00284"/>
    </source>
</evidence>
<evidence type="ECO:0000313" key="9">
    <source>
        <dbReference type="EMBL" id="SFF21494.1"/>
    </source>
</evidence>
<keyword evidence="2" id="KW-0488">Methylation</keyword>
<dbReference type="CDD" id="cd11386">
    <property type="entry name" value="MCP_signal"/>
    <property type="match status" value="1"/>
</dbReference>
<dbReference type="PANTHER" id="PTHR43531:SF14">
    <property type="entry name" value="METHYL-ACCEPTING CHEMOTAXIS PROTEIN I-RELATED"/>
    <property type="match status" value="1"/>
</dbReference>
<comment type="similarity">
    <text evidence="3">Belongs to the methyl-accepting chemotaxis (MCP) protein family.</text>
</comment>
<dbReference type="SMART" id="SM00304">
    <property type="entry name" value="HAMP"/>
    <property type="match status" value="1"/>
</dbReference>
<dbReference type="GO" id="GO:0005886">
    <property type="term" value="C:plasma membrane"/>
    <property type="evidence" value="ECO:0007669"/>
    <property type="project" value="TreeGrafter"/>
</dbReference>
<dbReference type="PANTHER" id="PTHR43531">
    <property type="entry name" value="PROTEIN ICFG"/>
    <property type="match status" value="1"/>
</dbReference>